<organism evidence="2 3">
    <name type="scientific">Apibacter mensalis</name>
    <dbReference type="NCBI Taxonomy" id="1586267"/>
    <lineage>
        <taxon>Bacteria</taxon>
        <taxon>Pseudomonadati</taxon>
        <taxon>Bacteroidota</taxon>
        <taxon>Flavobacteriia</taxon>
        <taxon>Flavobacteriales</taxon>
        <taxon>Weeksellaceae</taxon>
        <taxon>Apibacter</taxon>
    </lineage>
</organism>
<feature type="domain" description="Immunity MXAN-0049 protein" evidence="1">
    <location>
        <begin position="42"/>
        <end position="176"/>
    </location>
</feature>
<dbReference type="AlphaFoldDB" id="A0A0X8XXY8"/>
<evidence type="ECO:0000313" key="3">
    <source>
        <dbReference type="Proteomes" id="UP000182761"/>
    </source>
</evidence>
<proteinExistence type="predicted"/>
<dbReference type="STRING" id="1586267.GCA_001418685_00828"/>
<dbReference type="RefSeq" id="WP_055425203.1">
    <property type="nucleotide sequence ID" value="NZ_FCOR01000004.1"/>
</dbReference>
<evidence type="ECO:0000313" key="2">
    <source>
        <dbReference type="EMBL" id="CVK15989.1"/>
    </source>
</evidence>
<dbReference type="EMBL" id="FCOR01000004">
    <property type="protein sequence ID" value="CVK15989.1"/>
    <property type="molecule type" value="Genomic_DNA"/>
</dbReference>
<reference evidence="2 3" key="1">
    <citation type="submission" date="2016-01" db="EMBL/GenBank/DDBJ databases">
        <authorList>
            <person name="McClelland M."/>
            <person name="Jain A."/>
            <person name="Saraogi P."/>
            <person name="Mendelson R."/>
            <person name="Westerman R."/>
            <person name="SanMiguel P."/>
            <person name="Csonka L."/>
        </authorList>
    </citation>
    <scope>NUCLEOTIDE SEQUENCE [LARGE SCALE GENOMIC DNA]</scope>
    <source>
        <strain evidence="2 3">R-53146</strain>
    </source>
</reference>
<sequence>MTIYELSIDGDNATSLDFPIQDEQEQFLLLAEEKITNNLSVKAQWQEFLVLKKEPKIDMDFNDINDIGVYIISPRAYELLHPLFDDSVEVLPLKSDDGTYFLLNIIQTTDCLDKENSVYTALPGGQILEYENLSIDPQKITCPLFRIPELPYTVLITDQIQDIFYSHQLKGLHFTENEFVTSDF</sequence>
<gene>
    <name evidence="2" type="ORF">Ga0061079_104108</name>
</gene>
<keyword evidence="3" id="KW-1185">Reference proteome</keyword>
<protein>
    <recommendedName>
        <fullName evidence="1">Immunity MXAN-0049 protein domain-containing protein</fullName>
    </recommendedName>
</protein>
<evidence type="ECO:0000259" key="1">
    <source>
        <dbReference type="Pfam" id="PF07791"/>
    </source>
</evidence>
<name>A0A0X8XXY8_9FLAO</name>
<dbReference type="InterPro" id="IPR012433">
    <property type="entry name" value="Imm11"/>
</dbReference>
<dbReference type="Proteomes" id="UP000182761">
    <property type="component" value="Unassembled WGS sequence"/>
</dbReference>
<dbReference type="Pfam" id="PF07791">
    <property type="entry name" value="Imm11"/>
    <property type="match status" value="1"/>
</dbReference>
<dbReference type="OrthoDB" id="7068657at2"/>
<accession>A0A0X8XXY8</accession>